<reference evidence="1" key="1">
    <citation type="journal article" date="2019" name="Sci. Rep.">
        <title>Draft genome of Tanacetum cinerariifolium, the natural source of mosquito coil.</title>
        <authorList>
            <person name="Yamashiro T."/>
            <person name="Shiraishi A."/>
            <person name="Satake H."/>
            <person name="Nakayama K."/>
        </authorList>
    </citation>
    <scope>NUCLEOTIDE SEQUENCE</scope>
</reference>
<proteinExistence type="predicted"/>
<dbReference type="AlphaFoldDB" id="A0A699WAB9"/>
<protein>
    <submittedName>
        <fullName evidence="1">Uncharacterized protein</fullName>
    </submittedName>
</protein>
<evidence type="ECO:0000313" key="1">
    <source>
        <dbReference type="EMBL" id="GFD45032.1"/>
    </source>
</evidence>
<organism evidence="1">
    <name type="scientific">Tanacetum cinerariifolium</name>
    <name type="common">Dalmatian daisy</name>
    <name type="synonym">Chrysanthemum cinerariifolium</name>
    <dbReference type="NCBI Taxonomy" id="118510"/>
    <lineage>
        <taxon>Eukaryota</taxon>
        <taxon>Viridiplantae</taxon>
        <taxon>Streptophyta</taxon>
        <taxon>Embryophyta</taxon>
        <taxon>Tracheophyta</taxon>
        <taxon>Spermatophyta</taxon>
        <taxon>Magnoliopsida</taxon>
        <taxon>eudicotyledons</taxon>
        <taxon>Gunneridae</taxon>
        <taxon>Pentapetalae</taxon>
        <taxon>asterids</taxon>
        <taxon>campanulids</taxon>
        <taxon>Asterales</taxon>
        <taxon>Asteraceae</taxon>
        <taxon>Asteroideae</taxon>
        <taxon>Anthemideae</taxon>
        <taxon>Anthemidinae</taxon>
        <taxon>Tanacetum</taxon>
    </lineage>
</organism>
<sequence length="38" mass="3727">GLLGFIDGPCGLGPAGLKGGLIEFPFGLAPEDLSGDLI</sequence>
<gene>
    <name evidence="1" type="ORF">Tci_917001</name>
</gene>
<accession>A0A699WAB9</accession>
<comment type="caution">
    <text evidence="1">The sequence shown here is derived from an EMBL/GenBank/DDBJ whole genome shotgun (WGS) entry which is preliminary data.</text>
</comment>
<dbReference type="EMBL" id="BKCJ011638255">
    <property type="protein sequence ID" value="GFD45032.1"/>
    <property type="molecule type" value="Genomic_DNA"/>
</dbReference>
<name>A0A699WAB9_TANCI</name>
<feature type="non-terminal residue" evidence="1">
    <location>
        <position position="1"/>
    </location>
</feature>